<protein>
    <submittedName>
        <fullName evidence="2">Uncharacterized protein</fullName>
    </submittedName>
</protein>
<dbReference type="AlphaFoldDB" id="A0AAD4BJF1"/>
<feature type="compositionally biased region" description="Basic and acidic residues" evidence="1">
    <location>
        <begin position="1"/>
        <end position="11"/>
    </location>
</feature>
<keyword evidence="3" id="KW-1185">Reference proteome</keyword>
<comment type="caution">
    <text evidence="2">The sequence shown here is derived from an EMBL/GenBank/DDBJ whole genome shotgun (WGS) entry which is preliminary data.</text>
</comment>
<evidence type="ECO:0000313" key="2">
    <source>
        <dbReference type="EMBL" id="KAF8432226.1"/>
    </source>
</evidence>
<reference evidence="2" key="1">
    <citation type="submission" date="2019-10" db="EMBL/GenBank/DDBJ databases">
        <authorList>
            <consortium name="DOE Joint Genome Institute"/>
            <person name="Kuo A."/>
            <person name="Miyauchi S."/>
            <person name="Kiss E."/>
            <person name="Drula E."/>
            <person name="Kohler A."/>
            <person name="Sanchez-Garcia M."/>
            <person name="Andreopoulos B."/>
            <person name="Barry K.W."/>
            <person name="Bonito G."/>
            <person name="Buee M."/>
            <person name="Carver A."/>
            <person name="Chen C."/>
            <person name="Cichocki N."/>
            <person name="Clum A."/>
            <person name="Culley D."/>
            <person name="Crous P.W."/>
            <person name="Fauchery L."/>
            <person name="Girlanda M."/>
            <person name="Hayes R."/>
            <person name="Keri Z."/>
            <person name="LaButti K."/>
            <person name="Lipzen A."/>
            <person name="Lombard V."/>
            <person name="Magnuson J."/>
            <person name="Maillard F."/>
            <person name="Morin E."/>
            <person name="Murat C."/>
            <person name="Nolan M."/>
            <person name="Ohm R."/>
            <person name="Pangilinan J."/>
            <person name="Pereira M."/>
            <person name="Perotto S."/>
            <person name="Peter M."/>
            <person name="Riley R."/>
            <person name="Sitrit Y."/>
            <person name="Stielow B."/>
            <person name="Szollosi G."/>
            <person name="Zifcakova L."/>
            <person name="Stursova M."/>
            <person name="Spatafora J.W."/>
            <person name="Tedersoo L."/>
            <person name="Vaario L.-M."/>
            <person name="Yamada A."/>
            <person name="Yan M."/>
            <person name="Wang P."/>
            <person name="Xu J."/>
            <person name="Bruns T."/>
            <person name="Baldrian P."/>
            <person name="Vilgalys R."/>
            <person name="Henrissat B."/>
            <person name="Grigoriev I.V."/>
            <person name="Hibbett D."/>
            <person name="Nagy L.G."/>
            <person name="Martin F.M."/>
        </authorList>
    </citation>
    <scope>NUCLEOTIDE SEQUENCE</scope>
    <source>
        <strain evidence="2">BED1</strain>
    </source>
</reference>
<sequence length="58" mass="6351">MPHIRIREISRSPRSGGVITQSTPTDDARICHPYDRGSSGSFSRGWEAVTAGYGTRES</sequence>
<name>A0AAD4BJF1_BOLED</name>
<evidence type="ECO:0000256" key="1">
    <source>
        <dbReference type="SAM" id="MobiDB-lite"/>
    </source>
</evidence>
<organism evidence="2 3">
    <name type="scientific">Boletus edulis BED1</name>
    <dbReference type="NCBI Taxonomy" id="1328754"/>
    <lineage>
        <taxon>Eukaryota</taxon>
        <taxon>Fungi</taxon>
        <taxon>Dikarya</taxon>
        <taxon>Basidiomycota</taxon>
        <taxon>Agaricomycotina</taxon>
        <taxon>Agaricomycetes</taxon>
        <taxon>Agaricomycetidae</taxon>
        <taxon>Boletales</taxon>
        <taxon>Boletineae</taxon>
        <taxon>Boletaceae</taxon>
        <taxon>Boletoideae</taxon>
        <taxon>Boletus</taxon>
    </lineage>
</organism>
<dbReference type="Proteomes" id="UP001194468">
    <property type="component" value="Unassembled WGS sequence"/>
</dbReference>
<proteinExistence type="predicted"/>
<reference evidence="2" key="2">
    <citation type="journal article" date="2020" name="Nat. Commun.">
        <title>Large-scale genome sequencing of mycorrhizal fungi provides insights into the early evolution of symbiotic traits.</title>
        <authorList>
            <person name="Miyauchi S."/>
            <person name="Kiss E."/>
            <person name="Kuo A."/>
            <person name="Drula E."/>
            <person name="Kohler A."/>
            <person name="Sanchez-Garcia M."/>
            <person name="Morin E."/>
            <person name="Andreopoulos B."/>
            <person name="Barry K.W."/>
            <person name="Bonito G."/>
            <person name="Buee M."/>
            <person name="Carver A."/>
            <person name="Chen C."/>
            <person name="Cichocki N."/>
            <person name="Clum A."/>
            <person name="Culley D."/>
            <person name="Crous P.W."/>
            <person name="Fauchery L."/>
            <person name="Girlanda M."/>
            <person name="Hayes R.D."/>
            <person name="Keri Z."/>
            <person name="LaButti K."/>
            <person name="Lipzen A."/>
            <person name="Lombard V."/>
            <person name="Magnuson J."/>
            <person name="Maillard F."/>
            <person name="Murat C."/>
            <person name="Nolan M."/>
            <person name="Ohm R.A."/>
            <person name="Pangilinan J."/>
            <person name="Pereira M.F."/>
            <person name="Perotto S."/>
            <person name="Peter M."/>
            <person name="Pfister S."/>
            <person name="Riley R."/>
            <person name="Sitrit Y."/>
            <person name="Stielow J.B."/>
            <person name="Szollosi G."/>
            <person name="Zifcakova L."/>
            <person name="Stursova M."/>
            <person name="Spatafora J.W."/>
            <person name="Tedersoo L."/>
            <person name="Vaario L.M."/>
            <person name="Yamada A."/>
            <person name="Yan M."/>
            <person name="Wang P."/>
            <person name="Xu J."/>
            <person name="Bruns T."/>
            <person name="Baldrian P."/>
            <person name="Vilgalys R."/>
            <person name="Dunand C."/>
            <person name="Henrissat B."/>
            <person name="Grigoriev I.V."/>
            <person name="Hibbett D."/>
            <person name="Nagy L.G."/>
            <person name="Martin F.M."/>
        </authorList>
    </citation>
    <scope>NUCLEOTIDE SEQUENCE</scope>
    <source>
        <strain evidence="2">BED1</strain>
    </source>
</reference>
<evidence type="ECO:0000313" key="3">
    <source>
        <dbReference type="Proteomes" id="UP001194468"/>
    </source>
</evidence>
<feature type="compositionally biased region" description="Basic and acidic residues" evidence="1">
    <location>
        <begin position="26"/>
        <end position="35"/>
    </location>
</feature>
<dbReference type="EMBL" id="WHUW01000042">
    <property type="protein sequence ID" value="KAF8432226.1"/>
    <property type="molecule type" value="Genomic_DNA"/>
</dbReference>
<gene>
    <name evidence="2" type="ORF">L210DRAFT_951631</name>
</gene>
<accession>A0AAD4BJF1</accession>
<feature type="region of interest" description="Disordered" evidence="1">
    <location>
        <begin position="1"/>
        <end position="45"/>
    </location>
</feature>